<evidence type="ECO:0000256" key="3">
    <source>
        <dbReference type="ARBA" id="ARBA00022692"/>
    </source>
</evidence>
<dbReference type="InterPro" id="IPR010619">
    <property type="entry name" value="ThrE-like_N"/>
</dbReference>
<sequence>MPGTPGTKAGKWMDYKLVMNTAVLAGEMMLRSGAETYRVEDTINHILRTADTETVEASVMMTGIVATIGNPDMEPITVIKRVQKRGTNLNRIMRVNEISRKYCAGELTLEMAYDELKNIGGKQYPVWIYNLATVLVPAGFAPLFGGGIMETAAAAFVGAVLALVVTVGKRLQINGFILDTLSSFGLAVAAAFLKRFCPGLDEDIVIISAIMPMVPGVAITNAVRDTLQGDYISGGARILEAFLKAAAVALGVGAAMALTGLMYPGGGSL</sequence>
<evidence type="ECO:0000256" key="5">
    <source>
        <dbReference type="ARBA" id="ARBA00023136"/>
    </source>
</evidence>
<keyword evidence="3 7" id="KW-0812">Transmembrane</keyword>
<keyword evidence="4 7" id="KW-1133">Transmembrane helix</keyword>
<dbReference type="EMBL" id="CYZU01000041">
    <property type="protein sequence ID" value="CUO89256.1"/>
    <property type="molecule type" value="Genomic_DNA"/>
</dbReference>
<dbReference type="Proteomes" id="UP000095544">
    <property type="component" value="Unassembled WGS sequence"/>
</dbReference>
<dbReference type="STRING" id="39482.ERS852491_03637"/>
<evidence type="ECO:0000256" key="6">
    <source>
        <dbReference type="ARBA" id="ARBA00034125"/>
    </source>
</evidence>
<evidence type="ECO:0000313" key="10">
    <source>
        <dbReference type="Proteomes" id="UP000095544"/>
    </source>
</evidence>
<feature type="transmembrane region" description="Helical" evidence="7">
    <location>
        <begin position="151"/>
        <end position="168"/>
    </location>
</feature>
<feature type="transmembrane region" description="Helical" evidence="7">
    <location>
        <begin position="126"/>
        <end position="145"/>
    </location>
</feature>
<evidence type="ECO:0000256" key="2">
    <source>
        <dbReference type="ARBA" id="ARBA00022475"/>
    </source>
</evidence>
<evidence type="ECO:0000256" key="4">
    <source>
        <dbReference type="ARBA" id="ARBA00022989"/>
    </source>
</evidence>
<protein>
    <submittedName>
        <fullName evidence="9">Inner membrane protein YjjP</fullName>
    </submittedName>
</protein>
<evidence type="ECO:0000256" key="1">
    <source>
        <dbReference type="ARBA" id="ARBA00004651"/>
    </source>
</evidence>
<dbReference type="PANTHER" id="PTHR34390:SF2">
    <property type="entry name" value="SUCCINATE TRANSPORTER SUBUNIT YJJP-RELATED"/>
    <property type="match status" value="1"/>
</dbReference>
<dbReference type="GO" id="GO:0015744">
    <property type="term" value="P:succinate transport"/>
    <property type="evidence" value="ECO:0007669"/>
    <property type="project" value="TreeGrafter"/>
</dbReference>
<evidence type="ECO:0000259" key="8">
    <source>
        <dbReference type="Pfam" id="PF06738"/>
    </source>
</evidence>
<dbReference type="Pfam" id="PF06738">
    <property type="entry name" value="ThrE"/>
    <property type="match status" value="1"/>
</dbReference>
<keyword evidence="5 7" id="KW-0472">Membrane</keyword>
<feature type="transmembrane region" description="Helical" evidence="7">
    <location>
        <begin position="175"/>
        <end position="192"/>
    </location>
</feature>
<proteinExistence type="inferred from homology"/>
<name>A0A174IT08_9FIRM</name>
<feature type="transmembrane region" description="Helical" evidence="7">
    <location>
        <begin position="243"/>
        <end position="263"/>
    </location>
</feature>
<dbReference type="AlphaFoldDB" id="A0A174IT08"/>
<accession>A0A174IT08</accession>
<gene>
    <name evidence="9" type="primary">yjjP_2</name>
    <name evidence="9" type="ORF">ERS852491_03637</name>
</gene>
<dbReference type="GO" id="GO:0022857">
    <property type="term" value="F:transmembrane transporter activity"/>
    <property type="evidence" value="ECO:0007669"/>
    <property type="project" value="InterPro"/>
</dbReference>
<comment type="similarity">
    <text evidence="6">Belongs to the ThrE exporter (TC 2.A.79) family.</text>
</comment>
<organism evidence="9 10">
    <name type="scientific">Faecalicatena contorta</name>
    <dbReference type="NCBI Taxonomy" id="39482"/>
    <lineage>
        <taxon>Bacteria</taxon>
        <taxon>Bacillati</taxon>
        <taxon>Bacillota</taxon>
        <taxon>Clostridia</taxon>
        <taxon>Lachnospirales</taxon>
        <taxon>Lachnospiraceae</taxon>
        <taxon>Faecalicatena</taxon>
    </lineage>
</organism>
<evidence type="ECO:0000313" key="9">
    <source>
        <dbReference type="EMBL" id="CUO89256.1"/>
    </source>
</evidence>
<feature type="transmembrane region" description="Helical" evidence="7">
    <location>
        <begin position="204"/>
        <end position="223"/>
    </location>
</feature>
<reference evidence="9 10" key="1">
    <citation type="submission" date="2015-09" db="EMBL/GenBank/DDBJ databases">
        <authorList>
            <consortium name="Pathogen Informatics"/>
        </authorList>
    </citation>
    <scope>NUCLEOTIDE SEQUENCE [LARGE SCALE GENOMIC DNA]</scope>
    <source>
        <strain evidence="9 10">2789STDY5834876</strain>
    </source>
</reference>
<dbReference type="PANTHER" id="PTHR34390">
    <property type="entry name" value="UPF0442 PROTEIN YJJB-RELATED"/>
    <property type="match status" value="1"/>
</dbReference>
<dbReference type="GO" id="GO:0005886">
    <property type="term" value="C:plasma membrane"/>
    <property type="evidence" value="ECO:0007669"/>
    <property type="project" value="UniProtKB-SubCell"/>
</dbReference>
<evidence type="ECO:0000256" key="7">
    <source>
        <dbReference type="SAM" id="Phobius"/>
    </source>
</evidence>
<dbReference type="InterPro" id="IPR050539">
    <property type="entry name" value="ThrE_Dicarb/AminoAcid_Exp"/>
</dbReference>
<keyword evidence="2" id="KW-1003">Cell membrane</keyword>
<feature type="domain" description="Threonine/serine exporter-like N-terminal" evidence="8">
    <location>
        <begin position="21"/>
        <end position="258"/>
    </location>
</feature>
<comment type="subcellular location">
    <subcellularLocation>
        <location evidence="1">Cell membrane</location>
        <topology evidence="1">Multi-pass membrane protein</topology>
    </subcellularLocation>
</comment>